<keyword evidence="5" id="KW-1003">Cell membrane</keyword>
<name>A0A0L0K149_9ACTN</name>
<dbReference type="PANTHER" id="PTHR43027:SF2">
    <property type="entry name" value="TRANSPORT PERMEASE PROTEIN"/>
    <property type="match status" value="1"/>
</dbReference>
<dbReference type="InterPro" id="IPR052902">
    <property type="entry name" value="ABC-2_transporter"/>
</dbReference>
<feature type="transmembrane region" description="Helical" evidence="5">
    <location>
        <begin position="231"/>
        <end position="249"/>
    </location>
</feature>
<keyword evidence="4 5" id="KW-0472">Membrane</keyword>
<feature type="transmembrane region" description="Helical" evidence="5">
    <location>
        <begin position="141"/>
        <end position="167"/>
    </location>
</feature>
<comment type="subcellular location">
    <subcellularLocation>
        <location evidence="5">Cell membrane</location>
        <topology evidence="5">Multi-pass membrane protein</topology>
    </subcellularLocation>
    <subcellularLocation>
        <location evidence="1">Membrane</location>
        <topology evidence="1">Multi-pass membrane protein</topology>
    </subcellularLocation>
</comment>
<comment type="similarity">
    <text evidence="5">Belongs to the ABC-2 integral membrane protein family.</text>
</comment>
<keyword evidence="3 5" id="KW-1133">Transmembrane helix</keyword>
<comment type="caution">
    <text evidence="7">The sequence shown here is derived from an EMBL/GenBank/DDBJ whole genome shotgun (WGS) entry which is preliminary data.</text>
</comment>
<feature type="transmembrane region" description="Helical" evidence="5">
    <location>
        <begin position="108"/>
        <end position="135"/>
    </location>
</feature>
<dbReference type="PANTHER" id="PTHR43027">
    <property type="entry name" value="DOXORUBICIN RESISTANCE ABC TRANSPORTER PERMEASE PROTEIN DRRC-RELATED"/>
    <property type="match status" value="1"/>
</dbReference>
<dbReference type="EMBL" id="JPPY01000148">
    <property type="protein sequence ID" value="KND31533.1"/>
    <property type="molecule type" value="Genomic_DNA"/>
</dbReference>
<dbReference type="OrthoDB" id="3214063at2"/>
<feature type="transmembrane region" description="Helical" evidence="5">
    <location>
        <begin position="68"/>
        <end position="88"/>
    </location>
</feature>
<gene>
    <name evidence="7" type="ORF">IQ63_26375</name>
</gene>
<dbReference type="AlphaFoldDB" id="A0A0L0K149"/>
<dbReference type="PATRIC" id="fig|42234.21.peg.5450"/>
<dbReference type="InterPro" id="IPR047817">
    <property type="entry name" value="ABC2_TM_bact-type"/>
</dbReference>
<accession>A0A0L0K149</accession>
<dbReference type="GO" id="GO:0005886">
    <property type="term" value="C:plasma membrane"/>
    <property type="evidence" value="ECO:0007669"/>
    <property type="project" value="UniProtKB-SubCell"/>
</dbReference>
<organism evidence="7 8">
    <name type="scientific">Streptomyces acidiscabies</name>
    <dbReference type="NCBI Taxonomy" id="42234"/>
    <lineage>
        <taxon>Bacteria</taxon>
        <taxon>Bacillati</taxon>
        <taxon>Actinomycetota</taxon>
        <taxon>Actinomycetes</taxon>
        <taxon>Kitasatosporales</taxon>
        <taxon>Streptomycetaceae</taxon>
        <taxon>Streptomyces</taxon>
    </lineage>
</organism>
<evidence type="ECO:0000256" key="3">
    <source>
        <dbReference type="ARBA" id="ARBA00022989"/>
    </source>
</evidence>
<feature type="transmembrane region" description="Helical" evidence="5">
    <location>
        <begin position="30"/>
        <end position="48"/>
    </location>
</feature>
<reference evidence="8" key="1">
    <citation type="submission" date="2014-07" db="EMBL/GenBank/DDBJ databases">
        <title>Genome sequencing of plant-pathogenic Streptomyces species.</title>
        <authorList>
            <person name="Harrison J."/>
            <person name="Sapp M."/>
            <person name="Thwaites R."/>
            <person name="Studholme D.J."/>
        </authorList>
    </citation>
    <scope>NUCLEOTIDE SEQUENCE [LARGE SCALE GENOMIC DNA]</scope>
    <source>
        <strain evidence="8">NCPPB 4445</strain>
    </source>
</reference>
<evidence type="ECO:0000256" key="4">
    <source>
        <dbReference type="ARBA" id="ARBA00023136"/>
    </source>
</evidence>
<dbReference type="InterPro" id="IPR013525">
    <property type="entry name" value="ABC2_TM"/>
</dbReference>
<evidence type="ECO:0000313" key="8">
    <source>
        <dbReference type="Proteomes" id="UP000037151"/>
    </source>
</evidence>
<feature type="domain" description="ABC transmembrane type-2" evidence="6">
    <location>
        <begin position="29"/>
        <end position="252"/>
    </location>
</feature>
<protein>
    <recommendedName>
        <fullName evidence="5">Transport permease protein</fullName>
    </recommendedName>
</protein>
<dbReference type="Pfam" id="PF01061">
    <property type="entry name" value="ABC2_membrane"/>
    <property type="match status" value="1"/>
</dbReference>
<proteinExistence type="inferred from homology"/>
<keyword evidence="5" id="KW-0813">Transport</keyword>
<evidence type="ECO:0000313" key="7">
    <source>
        <dbReference type="EMBL" id="KND31533.1"/>
    </source>
</evidence>
<sequence length="259" mass="27230">MSGIATTTPGGRMKALAQAEFTLLGRSRSTLVTAVLVPLMLPFSLKAFTDDKMLKETGLDIGQVLLPAGIGFSLLFGVYSVLAGTFTVRREELVLKRLRTGELRDGEILVGSALPMVATGIVQSLVLVAGCTVLLDMDAPSAPLLAVLGVVLGIAVCAALAAVTSGVTRTAESAQVTPMPFLFLSMICSGVAVPLEVFPDRAASVMELLPLSPAITLIRGGWTGELSAYDALGAVLTGLAWTVLAVFAVKRWFKWEPRR</sequence>
<evidence type="ECO:0000259" key="6">
    <source>
        <dbReference type="PROSITE" id="PS51012"/>
    </source>
</evidence>
<keyword evidence="2 5" id="KW-0812">Transmembrane</keyword>
<dbReference type="RefSeq" id="WP_050372839.1">
    <property type="nucleotide sequence ID" value="NZ_KQ257825.1"/>
</dbReference>
<dbReference type="GO" id="GO:0140359">
    <property type="term" value="F:ABC-type transporter activity"/>
    <property type="evidence" value="ECO:0007669"/>
    <property type="project" value="InterPro"/>
</dbReference>
<dbReference type="PROSITE" id="PS51012">
    <property type="entry name" value="ABC_TM2"/>
    <property type="match status" value="1"/>
</dbReference>
<evidence type="ECO:0000256" key="2">
    <source>
        <dbReference type="ARBA" id="ARBA00022692"/>
    </source>
</evidence>
<dbReference type="Proteomes" id="UP000037151">
    <property type="component" value="Unassembled WGS sequence"/>
</dbReference>
<feature type="transmembrane region" description="Helical" evidence="5">
    <location>
        <begin position="179"/>
        <end position="198"/>
    </location>
</feature>
<evidence type="ECO:0000256" key="5">
    <source>
        <dbReference type="RuleBase" id="RU361157"/>
    </source>
</evidence>
<evidence type="ECO:0000256" key="1">
    <source>
        <dbReference type="ARBA" id="ARBA00004141"/>
    </source>
</evidence>